<dbReference type="AlphaFoldDB" id="A0A225DV74"/>
<sequence>MSRMFALAVAVVAGLAVAVAARADEEKIPLDKLPKAVVDAVKAKFPKAEMKSAEKETEKGKTVYEVAIADGDAKIEVTVTPEGKIVAAEKEIKLADLPKPVAAALDKAYPKAEIKKVEEITKDDKVTYEVLLVSADKKKLEVVFDKDGKVIETEDKSKEKEGK</sequence>
<dbReference type="OrthoDB" id="283981at2"/>
<dbReference type="Gene3D" id="3.30.505.20">
    <property type="match status" value="1"/>
</dbReference>
<evidence type="ECO:0000313" key="4">
    <source>
        <dbReference type="Proteomes" id="UP000214646"/>
    </source>
</evidence>
<protein>
    <recommendedName>
        <fullName evidence="2">Putative beta-lactamase-inhibitor-like PepSY-like domain-containing protein</fullName>
    </recommendedName>
</protein>
<dbReference type="Proteomes" id="UP000214646">
    <property type="component" value="Unassembled WGS sequence"/>
</dbReference>
<keyword evidence="4" id="KW-1185">Reference proteome</keyword>
<evidence type="ECO:0000313" key="3">
    <source>
        <dbReference type="EMBL" id="OWK45252.1"/>
    </source>
</evidence>
<dbReference type="RefSeq" id="WP_161967251.1">
    <property type="nucleotide sequence ID" value="NZ_NIDE01000002.1"/>
</dbReference>
<evidence type="ECO:0000256" key="1">
    <source>
        <dbReference type="SAM" id="SignalP"/>
    </source>
</evidence>
<name>A0A225DV74_9BACT</name>
<organism evidence="3 4">
    <name type="scientific">Fimbriiglobus ruber</name>
    <dbReference type="NCBI Taxonomy" id="1908690"/>
    <lineage>
        <taxon>Bacteria</taxon>
        <taxon>Pseudomonadati</taxon>
        <taxon>Planctomycetota</taxon>
        <taxon>Planctomycetia</taxon>
        <taxon>Gemmatales</taxon>
        <taxon>Gemmataceae</taxon>
        <taxon>Fimbriiglobus</taxon>
    </lineage>
</organism>
<feature type="domain" description="Putative beta-lactamase-inhibitor-like PepSY-like" evidence="2">
    <location>
        <begin position="25"/>
        <end position="85"/>
    </location>
</feature>
<dbReference type="Pfam" id="PF11396">
    <property type="entry name" value="PepSY_like"/>
    <property type="match status" value="2"/>
</dbReference>
<evidence type="ECO:0000259" key="2">
    <source>
        <dbReference type="Pfam" id="PF11396"/>
    </source>
</evidence>
<dbReference type="InterPro" id="IPR021533">
    <property type="entry name" value="PepSY-like"/>
</dbReference>
<dbReference type="Gene3D" id="3.10.450.360">
    <property type="match status" value="1"/>
</dbReference>
<accession>A0A225DV74</accession>
<proteinExistence type="predicted"/>
<reference evidence="4" key="1">
    <citation type="submission" date="2017-06" db="EMBL/GenBank/DDBJ databases">
        <title>Genome analysis of Fimbriiglobus ruber SP5, the first member of the order Planctomycetales with confirmed chitinolytic capability.</title>
        <authorList>
            <person name="Ravin N.V."/>
            <person name="Rakitin A.L."/>
            <person name="Ivanova A.A."/>
            <person name="Beletsky A.V."/>
            <person name="Kulichevskaya I.S."/>
            <person name="Mardanov A.V."/>
            <person name="Dedysh S.N."/>
        </authorList>
    </citation>
    <scope>NUCLEOTIDE SEQUENCE [LARGE SCALE GENOMIC DNA]</scope>
    <source>
        <strain evidence="4">SP5</strain>
    </source>
</reference>
<feature type="domain" description="Putative beta-lactamase-inhibitor-like PepSY-like" evidence="2">
    <location>
        <begin position="89"/>
        <end position="151"/>
    </location>
</feature>
<gene>
    <name evidence="3" type="ORF">FRUB_01583</name>
</gene>
<feature type="chain" id="PRO_5012668820" description="Putative beta-lactamase-inhibitor-like PepSY-like domain-containing protein" evidence="1">
    <location>
        <begin position="24"/>
        <end position="163"/>
    </location>
</feature>
<keyword evidence="1" id="KW-0732">Signal</keyword>
<dbReference type="SUPFAM" id="SSF160574">
    <property type="entry name" value="BT0923-like"/>
    <property type="match status" value="1"/>
</dbReference>
<feature type="signal peptide" evidence="1">
    <location>
        <begin position="1"/>
        <end position="23"/>
    </location>
</feature>
<comment type="caution">
    <text evidence="3">The sequence shown here is derived from an EMBL/GenBank/DDBJ whole genome shotgun (WGS) entry which is preliminary data.</text>
</comment>
<dbReference type="EMBL" id="NIDE01000002">
    <property type="protein sequence ID" value="OWK45252.1"/>
    <property type="molecule type" value="Genomic_DNA"/>
</dbReference>